<evidence type="ECO:0000313" key="2">
    <source>
        <dbReference type="Proteomes" id="UP000193922"/>
    </source>
</evidence>
<dbReference type="Proteomes" id="UP000193922">
    <property type="component" value="Unassembled WGS sequence"/>
</dbReference>
<name>A0A1Y1W3I9_9FUNG</name>
<keyword evidence="2" id="KW-1185">Reference proteome</keyword>
<dbReference type="EMBL" id="MCFD01000011">
    <property type="protein sequence ID" value="ORX67865.1"/>
    <property type="molecule type" value="Genomic_DNA"/>
</dbReference>
<proteinExistence type="predicted"/>
<evidence type="ECO:0000313" key="1">
    <source>
        <dbReference type="EMBL" id="ORX67865.1"/>
    </source>
</evidence>
<reference evidence="1 2" key="1">
    <citation type="submission" date="2016-07" db="EMBL/GenBank/DDBJ databases">
        <title>Pervasive Adenine N6-methylation of Active Genes in Fungi.</title>
        <authorList>
            <consortium name="DOE Joint Genome Institute"/>
            <person name="Mondo S.J."/>
            <person name="Dannebaum R.O."/>
            <person name="Kuo R.C."/>
            <person name="Labutti K."/>
            <person name="Haridas S."/>
            <person name="Kuo A."/>
            <person name="Salamov A."/>
            <person name="Ahrendt S.R."/>
            <person name="Lipzen A."/>
            <person name="Sullivan W."/>
            <person name="Andreopoulos W.B."/>
            <person name="Clum A."/>
            <person name="Lindquist E."/>
            <person name="Daum C."/>
            <person name="Ramamoorthy G.K."/>
            <person name="Gryganskyi A."/>
            <person name="Culley D."/>
            <person name="Magnuson J.K."/>
            <person name="James T.Y."/>
            <person name="O'Malley M.A."/>
            <person name="Stajich J.E."/>
            <person name="Spatafora J.W."/>
            <person name="Visel A."/>
            <person name="Grigoriev I.V."/>
        </authorList>
    </citation>
    <scope>NUCLEOTIDE SEQUENCE [LARGE SCALE GENOMIC DNA]</scope>
    <source>
        <strain evidence="1 2">ATCC 12442</strain>
    </source>
</reference>
<comment type="caution">
    <text evidence="1">The sequence shown here is derived from an EMBL/GenBank/DDBJ whole genome shotgun (WGS) entry which is preliminary data.</text>
</comment>
<gene>
    <name evidence="1" type="ORF">DL89DRAFT_269056</name>
</gene>
<sequence length="79" mass="8280">MWLADWIDARQVASTCCEMLVAACIRSGSPLASWHASSAALVGAGGNCEGGARNWWPSIVCPSGKICSTVFSIRHSALV</sequence>
<organism evidence="1 2">
    <name type="scientific">Linderina pennispora</name>
    <dbReference type="NCBI Taxonomy" id="61395"/>
    <lineage>
        <taxon>Eukaryota</taxon>
        <taxon>Fungi</taxon>
        <taxon>Fungi incertae sedis</taxon>
        <taxon>Zoopagomycota</taxon>
        <taxon>Kickxellomycotina</taxon>
        <taxon>Kickxellomycetes</taxon>
        <taxon>Kickxellales</taxon>
        <taxon>Kickxellaceae</taxon>
        <taxon>Linderina</taxon>
    </lineage>
</organism>
<accession>A0A1Y1W3I9</accession>
<dbReference type="GeneID" id="63804785"/>
<dbReference type="RefSeq" id="XP_040741711.1">
    <property type="nucleotide sequence ID" value="XM_040888137.1"/>
</dbReference>
<protein>
    <submittedName>
        <fullName evidence="1">Uncharacterized protein</fullName>
    </submittedName>
</protein>
<dbReference type="AlphaFoldDB" id="A0A1Y1W3I9"/>